<dbReference type="AlphaFoldDB" id="A0A016UFT8"/>
<proteinExistence type="predicted"/>
<name>A0A016UFT8_9BILA</name>
<accession>A0A016UFT8</accession>
<reference evidence="2" key="1">
    <citation type="journal article" date="2015" name="Nat. Genet.">
        <title>The genome and transcriptome of the zoonotic hookworm Ancylostoma ceylanicum identify infection-specific gene families.</title>
        <authorList>
            <person name="Schwarz E.M."/>
            <person name="Hu Y."/>
            <person name="Antoshechkin I."/>
            <person name="Miller M.M."/>
            <person name="Sternberg P.W."/>
            <person name="Aroian R.V."/>
        </authorList>
    </citation>
    <scope>NUCLEOTIDE SEQUENCE</scope>
    <source>
        <strain evidence="2">HY135</strain>
    </source>
</reference>
<organism evidence="1 2">
    <name type="scientific">Ancylostoma ceylanicum</name>
    <dbReference type="NCBI Taxonomy" id="53326"/>
    <lineage>
        <taxon>Eukaryota</taxon>
        <taxon>Metazoa</taxon>
        <taxon>Ecdysozoa</taxon>
        <taxon>Nematoda</taxon>
        <taxon>Chromadorea</taxon>
        <taxon>Rhabditida</taxon>
        <taxon>Rhabditina</taxon>
        <taxon>Rhabditomorpha</taxon>
        <taxon>Strongyloidea</taxon>
        <taxon>Ancylostomatidae</taxon>
        <taxon>Ancylostomatinae</taxon>
        <taxon>Ancylostoma</taxon>
    </lineage>
</organism>
<comment type="caution">
    <text evidence="1">The sequence shown here is derived from an EMBL/GenBank/DDBJ whole genome shotgun (WGS) entry which is preliminary data.</text>
</comment>
<keyword evidence="2" id="KW-1185">Reference proteome</keyword>
<evidence type="ECO:0000313" key="1">
    <source>
        <dbReference type="EMBL" id="EYC13781.1"/>
    </source>
</evidence>
<protein>
    <submittedName>
        <fullName evidence="1">Uncharacterized protein</fullName>
    </submittedName>
</protein>
<evidence type="ECO:0000313" key="2">
    <source>
        <dbReference type="Proteomes" id="UP000024635"/>
    </source>
</evidence>
<dbReference type="EMBL" id="JARK01001378">
    <property type="protein sequence ID" value="EYC13781.1"/>
    <property type="molecule type" value="Genomic_DNA"/>
</dbReference>
<dbReference type="Proteomes" id="UP000024635">
    <property type="component" value="Unassembled WGS sequence"/>
</dbReference>
<sequence>MRNNRLDYIVCKNILSYQRHHINAQYRAFTYYFQRSALLIYLLNSSKFRYALGMCHHASRDDPGFLGPAHPGCKCGRGHRVHILDSRALKEQWLTSSANKSEPTLYLFLEVQYPPSSFAQTFWCIGREAWSLAQPVTKPTLPPTTTLKYVLNYEAAKKYWATAKFPTTTTVPPPVVRTVQAGKLGLCLKCLKPSYGDDCRVACFGCGLVVQLKAAPRRQQTTSQLNDRRL</sequence>
<gene>
    <name evidence="1" type="primary">Acey_s0042.g525</name>
    <name evidence="1" type="ORF">Y032_0042g525</name>
</gene>